<gene>
    <name evidence="21" type="ORF">LBRM2904_10.0850</name>
</gene>
<dbReference type="EMBL" id="LS997609">
    <property type="protein sequence ID" value="SYZ63457.1"/>
    <property type="molecule type" value="Genomic_DNA"/>
</dbReference>
<keyword evidence="10 18" id="KW-0862">Zinc</keyword>
<dbReference type="GO" id="GO:0006508">
    <property type="term" value="P:proteolysis"/>
    <property type="evidence" value="ECO:0007669"/>
    <property type="project" value="UniProtKB-KW"/>
</dbReference>
<proteinExistence type="inferred from homology"/>
<evidence type="ECO:0000256" key="9">
    <source>
        <dbReference type="ARBA" id="ARBA00022801"/>
    </source>
</evidence>
<dbReference type="PRINTS" id="PR00782">
    <property type="entry name" value="LSHMANOLYSIN"/>
</dbReference>
<evidence type="ECO:0000313" key="22">
    <source>
        <dbReference type="Proteomes" id="UP000319462"/>
    </source>
</evidence>
<dbReference type="GO" id="GO:0004222">
    <property type="term" value="F:metalloendopeptidase activity"/>
    <property type="evidence" value="ECO:0007669"/>
    <property type="project" value="UniProtKB-UniRule"/>
</dbReference>
<evidence type="ECO:0000256" key="20">
    <source>
        <dbReference type="SAM" id="Phobius"/>
    </source>
</evidence>
<comment type="function">
    <text evidence="2">Has an integral role during the infection of macrophages in the mammalian host.</text>
</comment>
<dbReference type="FunFam" id="3.90.132.10:FF:000001">
    <property type="entry name" value="leishmanolysin-like peptidase isoform X2"/>
    <property type="match status" value="1"/>
</dbReference>
<dbReference type="Proteomes" id="UP000319462">
    <property type="component" value="Chromosome 10"/>
</dbReference>
<evidence type="ECO:0000256" key="11">
    <source>
        <dbReference type="ARBA" id="ARBA00022889"/>
    </source>
</evidence>
<keyword evidence="9 19" id="KW-0378">Hydrolase</keyword>
<feature type="binding site" evidence="18">
    <location>
        <position position="332"/>
    </location>
    <ligand>
        <name>Zn(2+)</name>
        <dbReference type="ChEBI" id="CHEBI:29105"/>
        <note>catalytic</note>
    </ligand>
</feature>
<reference evidence="21 22" key="1">
    <citation type="submission" date="2018-09" db="EMBL/GenBank/DDBJ databases">
        <authorList>
            <person name="Peiro R."/>
            <person name="Begona"/>
            <person name="Cbmso G."/>
            <person name="Lopez M."/>
            <person name="Gonzalez S."/>
        </authorList>
    </citation>
    <scope>NUCLEOTIDE SEQUENCE [LARGE SCALE GENOMIC DNA]</scope>
</reference>
<evidence type="ECO:0000256" key="5">
    <source>
        <dbReference type="ARBA" id="ARBA00012397"/>
    </source>
</evidence>
<comment type="similarity">
    <text evidence="4 19">Belongs to the peptidase M8 family.</text>
</comment>
<feature type="binding site" evidence="18">
    <location>
        <position position="262"/>
    </location>
    <ligand>
        <name>Zn(2+)</name>
        <dbReference type="ChEBI" id="CHEBI:29105"/>
        <note>catalytic</note>
    </ligand>
</feature>
<evidence type="ECO:0000256" key="3">
    <source>
        <dbReference type="ARBA" id="ARBA00004370"/>
    </source>
</evidence>
<evidence type="ECO:0000256" key="13">
    <source>
        <dbReference type="ARBA" id="ARBA00023136"/>
    </source>
</evidence>
<dbReference type="PANTHER" id="PTHR10942">
    <property type="entry name" value="LEISHMANOLYSIN-LIKE PEPTIDASE"/>
    <property type="match status" value="1"/>
</dbReference>
<protein>
    <recommendedName>
        <fullName evidence="5 19">Leishmanolysin</fullName>
        <ecNumber evidence="5 19">3.4.24.36</ecNumber>
    </recommendedName>
</protein>
<feature type="active site" evidence="17">
    <location>
        <position position="263"/>
    </location>
</feature>
<dbReference type="GO" id="GO:0046872">
    <property type="term" value="F:metal ion binding"/>
    <property type="evidence" value="ECO:0007669"/>
    <property type="project" value="UniProtKB-KW"/>
</dbReference>
<keyword evidence="16" id="KW-0325">Glycoprotein</keyword>
<organism evidence="21 22">
    <name type="scientific">Leishmania braziliensis MHOM/BR/75/M2904</name>
    <dbReference type="NCBI Taxonomy" id="420245"/>
    <lineage>
        <taxon>Eukaryota</taxon>
        <taxon>Discoba</taxon>
        <taxon>Euglenozoa</taxon>
        <taxon>Kinetoplastea</taxon>
        <taxon>Metakinetoplastina</taxon>
        <taxon>Trypanosomatida</taxon>
        <taxon>Trypanosomatidae</taxon>
        <taxon>Leishmaniinae</taxon>
        <taxon>Leishmania</taxon>
        <taxon>Leishmania braziliensis species complex</taxon>
    </lineage>
</organism>
<feature type="transmembrane region" description="Helical" evidence="20">
    <location>
        <begin position="592"/>
        <end position="620"/>
    </location>
</feature>
<evidence type="ECO:0000256" key="19">
    <source>
        <dbReference type="RuleBase" id="RU366077"/>
    </source>
</evidence>
<evidence type="ECO:0000313" key="21">
    <source>
        <dbReference type="EMBL" id="SYZ63457.1"/>
    </source>
</evidence>
<keyword evidence="12 18" id="KW-0482">Metalloprotease</keyword>
<keyword evidence="7 18" id="KW-0479">Metal-binding</keyword>
<evidence type="ECO:0000256" key="2">
    <source>
        <dbReference type="ARBA" id="ARBA00003364"/>
    </source>
</evidence>
<keyword evidence="15" id="KW-1015">Disulfide bond</keyword>
<dbReference type="PANTHER" id="PTHR10942:SF0">
    <property type="entry name" value="LEISHMANOLYSIN-LIKE PEPTIDASE"/>
    <property type="match status" value="1"/>
</dbReference>
<comment type="subcellular location">
    <subcellularLocation>
        <location evidence="3">Membrane</location>
    </subcellularLocation>
</comment>
<dbReference type="EC" id="3.4.24.36" evidence="5 19"/>
<evidence type="ECO:0000256" key="10">
    <source>
        <dbReference type="ARBA" id="ARBA00022833"/>
    </source>
</evidence>
<evidence type="ECO:0000256" key="17">
    <source>
        <dbReference type="PIRSR" id="PIRSR601577-1"/>
    </source>
</evidence>
<dbReference type="AlphaFoldDB" id="A0A3P3YZN9"/>
<keyword evidence="20" id="KW-1133">Transmembrane helix</keyword>
<keyword evidence="13 20" id="KW-0472">Membrane</keyword>
<dbReference type="FunFam" id="3.10.170.20:FF:000005">
    <property type="entry name" value="MSP-A1 surface protease homolog"/>
    <property type="match status" value="1"/>
</dbReference>
<feature type="binding site" evidence="18">
    <location>
        <position position="266"/>
    </location>
    <ligand>
        <name>Zn(2+)</name>
        <dbReference type="ChEBI" id="CHEBI:29105"/>
        <note>catalytic</note>
    </ligand>
</feature>
<dbReference type="GO" id="GO:0016020">
    <property type="term" value="C:membrane"/>
    <property type="evidence" value="ECO:0007669"/>
    <property type="project" value="UniProtKB-SubCell"/>
</dbReference>
<dbReference type="Gene3D" id="3.90.132.10">
    <property type="entry name" value="Leishmanolysin , domain 2"/>
    <property type="match status" value="1"/>
</dbReference>
<keyword evidence="20" id="KW-0812">Transmembrane</keyword>
<dbReference type="GO" id="GO:0007155">
    <property type="term" value="P:cell adhesion"/>
    <property type="evidence" value="ECO:0007669"/>
    <property type="project" value="UniProtKB-KW"/>
</dbReference>
<keyword evidence="14" id="KW-0865">Zymogen</keyword>
<dbReference type="Pfam" id="PF01457">
    <property type="entry name" value="Peptidase_M8"/>
    <property type="match status" value="1"/>
</dbReference>
<dbReference type="GO" id="GO:0005737">
    <property type="term" value="C:cytoplasm"/>
    <property type="evidence" value="ECO:0007669"/>
    <property type="project" value="TreeGrafter"/>
</dbReference>
<dbReference type="Gene3D" id="2.10.55.10">
    <property type="entry name" value="Leishmanolysin domain 3"/>
    <property type="match status" value="1"/>
</dbReference>
<dbReference type="InterPro" id="IPR001577">
    <property type="entry name" value="Peptidase_M8"/>
</dbReference>
<evidence type="ECO:0000256" key="15">
    <source>
        <dbReference type="ARBA" id="ARBA00023157"/>
    </source>
</evidence>
<sequence>MPLDSSSTHRRRSDAARLMRLAAAGLVMAVGAAAVWAQAAGHHCIHDKLQARVLQSVAQQRSPAVSVSALGLPYVSAGTISSAHTVDWALADSTSPSVVRAADWGTLRIAVSTADLTDPDYHCTRVGQRVSNHAGAFVTCTAEDILTEEKRDILVSYLIPQALQLHVERLRVRQVQGSWRVTGMTGPICGDFSVPTAHLTAGVSNADFVLYVASVPSEPGVLAWATTCQVFSDDHPAVGVMNIPAANIVSRYDQGTTRTVTHEVAHALGFSSVFFENAGIVTNVTNLRGKPFAAPVINSSTAVAKAREQYGCPILEYLEVEDQGGSGSAGSHLKGRNAKDELMAPASAAGYYTALTMAVFEDLGFYKADFTKAEVMPWGRNASCNFLTKKCMEDNITQWPEMFCNTTDENALRCTTDRLRLGTCGIRTYSTPMPTYFQYFNDTFLAGYSAFLDYCPFIVGYSNGACNQDPSTASPSLKEFNVFSDAARCLDGVFQPRNSNARSEPNNALCANVMCDTAARTYSVQVRGSSDYVACTPGESVDLATLSAAFVNGSYIMCPLYVEVCQANIKGLIDFEGDAADTAAMRQWSERMYVLATVTAVLLGIVLAAMAGLVVGLLVISLS</sequence>
<keyword evidence="6 19" id="KW-0645">Protease</keyword>
<accession>A0A3P3YZN9</accession>
<evidence type="ECO:0000256" key="4">
    <source>
        <dbReference type="ARBA" id="ARBA00005860"/>
    </source>
</evidence>
<evidence type="ECO:0000256" key="18">
    <source>
        <dbReference type="PIRSR" id="PIRSR601577-2"/>
    </source>
</evidence>
<evidence type="ECO:0000256" key="7">
    <source>
        <dbReference type="ARBA" id="ARBA00022723"/>
    </source>
</evidence>
<comment type="cofactor">
    <cofactor evidence="18 19">
        <name>Zn(2+)</name>
        <dbReference type="ChEBI" id="CHEBI:29105"/>
    </cofactor>
    <text evidence="18 19">Binds 1 zinc ion per subunit.</text>
</comment>
<evidence type="ECO:0000256" key="6">
    <source>
        <dbReference type="ARBA" id="ARBA00022670"/>
    </source>
</evidence>
<evidence type="ECO:0000256" key="8">
    <source>
        <dbReference type="ARBA" id="ARBA00022729"/>
    </source>
</evidence>
<dbReference type="SUPFAM" id="SSF55486">
    <property type="entry name" value="Metalloproteases ('zincins'), catalytic domain"/>
    <property type="match status" value="1"/>
</dbReference>
<keyword evidence="11" id="KW-0130">Cell adhesion</keyword>
<evidence type="ECO:0000256" key="12">
    <source>
        <dbReference type="ARBA" id="ARBA00023049"/>
    </source>
</evidence>
<keyword evidence="8" id="KW-0732">Signal</keyword>
<evidence type="ECO:0000256" key="16">
    <source>
        <dbReference type="ARBA" id="ARBA00023180"/>
    </source>
</evidence>
<evidence type="ECO:0000256" key="1">
    <source>
        <dbReference type="ARBA" id="ARBA00001249"/>
    </source>
</evidence>
<dbReference type="Gene3D" id="2.30.34.10">
    <property type="entry name" value="Leishmanolysin domain 4"/>
    <property type="match status" value="1"/>
</dbReference>
<dbReference type="Gene3D" id="3.10.170.20">
    <property type="match status" value="1"/>
</dbReference>
<evidence type="ECO:0000256" key="14">
    <source>
        <dbReference type="ARBA" id="ARBA00023145"/>
    </source>
</evidence>
<name>A0A3P3YZN9_LEIBR</name>
<comment type="catalytic activity">
    <reaction evidence="1 19">
        <text>Preference for hydrophobic residues at P1 and P1' and basic residues at P2' and P3'. A model nonapeptide is cleaved at -Ala-Tyr-|-Leu-Lys-Lys-.</text>
        <dbReference type="EC" id="3.4.24.36"/>
    </reaction>
</comment>